<proteinExistence type="predicted"/>
<comment type="caution">
    <text evidence="1">The sequence shown here is derived from an EMBL/GenBank/DDBJ whole genome shotgun (WGS) entry which is preliminary data.</text>
</comment>
<organism evidence="1 2">
    <name type="scientific">Pseudomonas fluorescens</name>
    <dbReference type="NCBI Taxonomy" id="294"/>
    <lineage>
        <taxon>Bacteria</taxon>
        <taxon>Pseudomonadati</taxon>
        <taxon>Pseudomonadota</taxon>
        <taxon>Gammaproteobacteria</taxon>
        <taxon>Pseudomonadales</taxon>
        <taxon>Pseudomonadaceae</taxon>
        <taxon>Pseudomonas</taxon>
    </lineage>
</organism>
<accession>A0A423LLD9</accession>
<name>A0A423LLD9_PSEFL</name>
<sequence length="1242" mass="136496">MKIRSSEAPLALFDGRSELMCGGSDWVERNRLVSLLGSYLYGKADGDKLNLSNIDFRMEEDSSLNRICIPLRKMLSDFVDSDAFIDRAESKGYYDRDDVYVTCHGSLIFPLGSGSGDDLAEELKADPYDGPTLKRLADAVNASGGVIHKRLSATAEQWLRFHGFKVPTTIGEVKKLLSFMAWKWPEDDQFGNYWSYISGQDSESVVLVQDDYEEIRKLTATLCPGGASLLNTLYAKVRSTLSGNPDWQSANETLVKLVSHASSQALAKQYIDALGWCGVRDGDEGQAHDLAQFLLTAILVELNHFIGTEQKRNFVGTFDLHDAVLFADKPGSVIRKGLDEYLSHSPTVSNETAPLASHLLLANFAPALLVKDVPPGITLGSIGWVTFCQAVAFVEMNAKGASRFMTYDQVMKFADMEEFSSTLGQLQSLVSVDAIIDWGLVNDVISHEDLKASAPVASQTALDVYQAHVKYLAKCAQIWATAPPDRIETALEALQAAAPGCDFLSKKILRHYTDPLGNSYKMSMLDLHVEGELVSGEWEWREERSLYDVYPGLNHMSSNQVNFQRQAHSHHQKLHEALASNVRLAIASMPSQDRDLFDKSEIHFFTIRPPVAEIVGQSNSSVGLTGVNVTHPRPKETQARIDAATGRFGVVMYVSIGRDQYLCYEMFNLRGECRRNDTLGGYIHNCGGVNQPARLDFKGAMNENMPAAYAGKNTPIDLDSYTNGTAPRSKQFSHAVIDKLGTLKAPTFTPTLKTSAYQYYVSPRAHSIAHFITTHRPLATVQEYTEALTVYTEREQTRATTDKVVTFIIDLVVPFKKCIEDLSSGDKNRVADGVFGCTMDAIGILFTVLGATSKVLSIASRTASMTSKLVSSLKFGLKLTVSTLNPLDGVPTLGYQLTRKLLRNGLQLGKQGAQLIELATLQIQVLTGKVDCADLLRASALPQIGKGKWRPRGHSVDIFDVSAIARNNRWYGVNRFGRPWGKPLEFDFKQAFKGPEIRRELPASYIQHVIEQSIPLVTRKIDNAIAVLSNARLNLKTDPAIGLFLGTTAEARDSLLNCLRVIKADFGGFSLSNCILDPLKDDVTIVEVRPVNFTQWKELSGADKASHQFLTVNAQNLNDRLGAAGFKYGEIADDLIHEMFRAGAGRVDRVTAAAAGENAQGLNVAPLLKLAAGRLPKSPDVQSTDFHSRNEALANADSYAVTTALLSQVITDYPKFSENIETLTRAVASNDGGEVWVNMNAK</sequence>
<reference evidence="1 2" key="1">
    <citation type="submission" date="2016-10" db="EMBL/GenBank/DDBJ databases">
        <title>Comparative genome analysis of multiple Pseudomonas spp. focuses on biocontrol and plant growth promoting traits.</title>
        <authorList>
            <person name="Tao X.-Y."/>
            <person name="Taylor C.G."/>
        </authorList>
    </citation>
    <scope>NUCLEOTIDE SEQUENCE [LARGE SCALE GENOMIC DNA]</scope>
    <source>
        <strain evidence="1 2">24D3</strain>
    </source>
</reference>
<dbReference type="AlphaFoldDB" id="A0A423LLD9"/>
<evidence type="ECO:0000313" key="2">
    <source>
        <dbReference type="Proteomes" id="UP000285757"/>
    </source>
</evidence>
<evidence type="ECO:0000313" key="1">
    <source>
        <dbReference type="EMBL" id="RON69181.1"/>
    </source>
</evidence>
<protein>
    <submittedName>
        <fullName evidence="1">Uncharacterized protein</fullName>
    </submittedName>
</protein>
<dbReference type="Proteomes" id="UP000285757">
    <property type="component" value="Unassembled WGS sequence"/>
</dbReference>
<gene>
    <name evidence="1" type="ORF">BK671_06990</name>
</gene>
<dbReference type="RefSeq" id="WP_123531064.1">
    <property type="nucleotide sequence ID" value="NZ_MOBU01000006.1"/>
</dbReference>
<dbReference type="EMBL" id="MOBU01000006">
    <property type="protein sequence ID" value="RON69181.1"/>
    <property type="molecule type" value="Genomic_DNA"/>
</dbReference>